<organism evidence="7 8">
    <name type="scientific">SAR324 cluster bacterium</name>
    <dbReference type="NCBI Taxonomy" id="2024889"/>
    <lineage>
        <taxon>Bacteria</taxon>
        <taxon>Deltaproteobacteria</taxon>
        <taxon>SAR324 cluster</taxon>
    </lineage>
</organism>
<feature type="transmembrane region" description="Helical" evidence="5">
    <location>
        <begin position="20"/>
        <end position="42"/>
    </location>
</feature>
<dbReference type="EMBL" id="NVSR01000014">
    <property type="protein sequence ID" value="PCI29441.1"/>
    <property type="molecule type" value="Genomic_DNA"/>
</dbReference>
<keyword evidence="3 5" id="KW-1133">Transmembrane helix</keyword>
<evidence type="ECO:0000256" key="2">
    <source>
        <dbReference type="ARBA" id="ARBA00022692"/>
    </source>
</evidence>
<comment type="caution">
    <text evidence="7">The sequence shown here is derived from an EMBL/GenBank/DDBJ whole genome shotgun (WGS) entry which is preliminary data.</text>
</comment>
<name>A0A2A4T7X1_9DELT</name>
<feature type="domain" description="Methylamine utilisation protein MauE" evidence="6">
    <location>
        <begin position="20"/>
        <end position="144"/>
    </location>
</feature>
<sequence length="318" mass="35338">MDLWAVGTLENKNKNEYRIMIALVTTVLVGGVFLLSGTIKALNPLPFIRHIRKLNILPEKAASLSAHVFIQLEWAIGLALILQLSPEILILPIMMLLLGLTTISFWGIRSGRIAHCGCYGGALLVSPENSWKLNGFYLLLLGLAWTYPSGVMGSELWKIWVITAGLVMSNMLTKRSIGKPLLDLSPIQQGKRWQVKWVLEAPALIELESCLVVLLNQRCSECNQWIPLLNQLHQDGSQPEVIGILPILLPGQVLNPDLPQPVFPTYTIPRWKFNHLIAEPPHALLLEKGMITQTWLREFPSLSSSSILSRSSGGSSTF</sequence>
<evidence type="ECO:0000256" key="1">
    <source>
        <dbReference type="ARBA" id="ARBA00004141"/>
    </source>
</evidence>
<feature type="transmembrane region" description="Helical" evidence="5">
    <location>
        <begin position="88"/>
        <end position="108"/>
    </location>
</feature>
<dbReference type="GO" id="GO:0030416">
    <property type="term" value="P:methylamine metabolic process"/>
    <property type="evidence" value="ECO:0007669"/>
    <property type="project" value="InterPro"/>
</dbReference>
<dbReference type="Proteomes" id="UP000218113">
    <property type="component" value="Unassembled WGS sequence"/>
</dbReference>
<dbReference type="GO" id="GO:0016020">
    <property type="term" value="C:membrane"/>
    <property type="evidence" value="ECO:0007669"/>
    <property type="project" value="UniProtKB-SubCell"/>
</dbReference>
<evidence type="ECO:0000256" key="4">
    <source>
        <dbReference type="ARBA" id="ARBA00023136"/>
    </source>
</evidence>
<protein>
    <recommendedName>
        <fullName evidence="6">Methylamine utilisation protein MauE domain-containing protein</fullName>
    </recommendedName>
</protein>
<evidence type="ECO:0000256" key="5">
    <source>
        <dbReference type="SAM" id="Phobius"/>
    </source>
</evidence>
<reference evidence="8" key="1">
    <citation type="submission" date="2017-08" db="EMBL/GenBank/DDBJ databases">
        <title>A dynamic microbial community with high functional redundancy inhabits the cold, oxic subseafloor aquifer.</title>
        <authorList>
            <person name="Tully B.J."/>
            <person name="Wheat C.G."/>
            <person name="Glazer B.T."/>
            <person name="Huber J.A."/>
        </authorList>
    </citation>
    <scope>NUCLEOTIDE SEQUENCE [LARGE SCALE GENOMIC DNA]</scope>
</reference>
<evidence type="ECO:0000259" key="6">
    <source>
        <dbReference type="Pfam" id="PF07291"/>
    </source>
</evidence>
<keyword evidence="2 5" id="KW-0812">Transmembrane</keyword>
<dbReference type="Pfam" id="PF07291">
    <property type="entry name" value="MauE"/>
    <property type="match status" value="1"/>
</dbReference>
<keyword evidence="4 5" id="KW-0472">Membrane</keyword>
<evidence type="ECO:0000313" key="7">
    <source>
        <dbReference type="EMBL" id="PCI29441.1"/>
    </source>
</evidence>
<evidence type="ECO:0000313" key="8">
    <source>
        <dbReference type="Proteomes" id="UP000218113"/>
    </source>
</evidence>
<dbReference type="InterPro" id="IPR009908">
    <property type="entry name" value="Methylamine_util_MauE"/>
</dbReference>
<gene>
    <name evidence="7" type="ORF">COB67_04080</name>
</gene>
<evidence type="ECO:0000256" key="3">
    <source>
        <dbReference type="ARBA" id="ARBA00022989"/>
    </source>
</evidence>
<comment type="subcellular location">
    <subcellularLocation>
        <location evidence="1">Membrane</location>
        <topology evidence="1">Multi-pass membrane protein</topology>
    </subcellularLocation>
</comment>
<accession>A0A2A4T7X1</accession>
<dbReference type="AlphaFoldDB" id="A0A2A4T7X1"/>
<feature type="transmembrane region" description="Helical" evidence="5">
    <location>
        <begin position="62"/>
        <end position="82"/>
    </location>
</feature>
<proteinExistence type="predicted"/>